<evidence type="ECO:0000259" key="10">
    <source>
        <dbReference type="SMART" id="SM00387"/>
    </source>
</evidence>
<dbReference type="EMBL" id="LT594323">
    <property type="protein sequence ID" value="SBT42412.1"/>
    <property type="molecule type" value="Genomic_DNA"/>
</dbReference>
<dbReference type="Proteomes" id="UP000199385">
    <property type="component" value="Chromosome I"/>
</dbReference>
<dbReference type="Pfam" id="PF07730">
    <property type="entry name" value="HisKA_3"/>
    <property type="match status" value="1"/>
</dbReference>
<dbReference type="RefSeq" id="WP_091661173.1">
    <property type="nucleotide sequence ID" value="NZ_LT594323.1"/>
</dbReference>
<evidence type="ECO:0000256" key="5">
    <source>
        <dbReference type="ARBA" id="ARBA00022741"/>
    </source>
</evidence>
<dbReference type="SUPFAM" id="SSF55874">
    <property type="entry name" value="ATPase domain of HSP90 chaperone/DNA topoisomerase II/histidine kinase"/>
    <property type="match status" value="1"/>
</dbReference>
<evidence type="ECO:0000256" key="3">
    <source>
        <dbReference type="ARBA" id="ARBA00022553"/>
    </source>
</evidence>
<dbReference type="EC" id="2.7.13.3" evidence="2"/>
<keyword evidence="5" id="KW-0547">Nucleotide-binding</keyword>
<dbReference type="Gene3D" id="3.30.565.10">
    <property type="entry name" value="Histidine kinase-like ATPase, C-terminal domain"/>
    <property type="match status" value="1"/>
</dbReference>
<keyword evidence="9" id="KW-0812">Transmembrane</keyword>
<comment type="catalytic activity">
    <reaction evidence="1">
        <text>ATP + protein L-histidine = ADP + protein N-phospho-L-histidine.</text>
        <dbReference type="EC" id="2.7.13.3"/>
    </reaction>
</comment>
<dbReference type="Pfam" id="PF02518">
    <property type="entry name" value="HATPase_c"/>
    <property type="match status" value="1"/>
</dbReference>
<keyword evidence="6 11" id="KW-0418">Kinase</keyword>
<keyword evidence="9" id="KW-0472">Membrane</keyword>
<dbReference type="PANTHER" id="PTHR24421:SF10">
    <property type="entry name" value="NITRATE_NITRITE SENSOR PROTEIN NARQ"/>
    <property type="match status" value="1"/>
</dbReference>
<reference evidence="12" key="1">
    <citation type="submission" date="2016-06" db="EMBL/GenBank/DDBJ databases">
        <authorList>
            <person name="Varghese N."/>
            <person name="Submissions Spin"/>
        </authorList>
    </citation>
    <scope>NUCLEOTIDE SEQUENCE [LARGE SCALE GENOMIC DNA]</scope>
    <source>
        <strain evidence="12">DSM 44815</strain>
    </source>
</reference>
<name>A0A1A8ZF29_9ACTN</name>
<evidence type="ECO:0000256" key="8">
    <source>
        <dbReference type="ARBA" id="ARBA00023012"/>
    </source>
</evidence>
<keyword evidence="12" id="KW-1185">Reference proteome</keyword>
<accession>A0A1A8ZF29</accession>
<dbReference type="InterPro" id="IPR055558">
    <property type="entry name" value="DUF7134"/>
</dbReference>
<keyword evidence="9" id="KW-1133">Transmembrane helix</keyword>
<dbReference type="GO" id="GO:0016020">
    <property type="term" value="C:membrane"/>
    <property type="evidence" value="ECO:0007669"/>
    <property type="project" value="InterPro"/>
</dbReference>
<dbReference type="PATRIC" id="fig|261654.4.peg.2005"/>
<proteinExistence type="predicted"/>
<dbReference type="GO" id="GO:0000155">
    <property type="term" value="F:phosphorelay sensor kinase activity"/>
    <property type="evidence" value="ECO:0007669"/>
    <property type="project" value="InterPro"/>
</dbReference>
<feature type="domain" description="Histidine kinase/HSP90-like ATPase" evidence="10">
    <location>
        <begin position="299"/>
        <end position="392"/>
    </location>
</feature>
<evidence type="ECO:0000256" key="4">
    <source>
        <dbReference type="ARBA" id="ARBA00022679"/>
    </source>
</evidence>
<feature type="transmembrane region" description="Helical" evidence="9">
    <location>
        <begin position="84"/>
        <end position="101"/>
    </location>
</feature>
<organism evidence="11 12">
    <name type="scientific">Micromonospora auratinigra</name>
    <dbReference type="NCBI Taxonomy" id="261654"/>
    <lineage>
        <taxon>Bacteria</taxon>
        <taxon>Bacillati</taxon>
        <taxon>Actinomycetota</taxon>
        <taxon>Actinomycetes</taxon>
        <taxon>Micromonosporales</taxon>
        <taxon>Micromonosporaceae</taxon>
        <taxon>Micromonospora</taxon>
    </lineage>
</organism>
<dbReference type="AlphaFoldDB" id="A0A1A8ZF29"/>
<dbReference type="SMART" id="SM00387">
    <property type="entry name" value="HATPase_c"/>
    <property type="match status" value="1"/>
</dbReference>
<feature type="transmembrane region" description="Helical" evidence="9">
    <location>
        <begin position="149"/>
        <end position="168"/>
    </location>
</feature>
<dbReference type="InterPro" id="IPR003594">
    <property type="entry name" value="HATPase_dom"/>
</dbReference>
<dbReference type="Gene3D" id="1.20.5.1930">
    <property type="match status" value="1"/>
</dbReference>
<evidence type="ECO:0000256" key="9">
    <source>
        <dbReference type="SAM" id="Phobius"/>
    </source>
</evidence>
<feature type="transmembrane region" description="Helical" evidence="9">
    <location>
        <begin position="108"/>
        <end position="129"/>
    </location>
</feature>
<gene>
    <name evidence="11" type="ORF">GA0070611_1970</name>
</gene>
<feature type="transmembrane region" description="Helical" evidence="9">
    <location>
        <begin position="33"/>
        <end position="53"/>
    </location>
</feature>
<evidence type="ECO:0000256" key="1">
    <source>
        <dbReference type="ARBA" id="ARBA00000085"/>
    </source>
</evidence>
<dbReference type="STRING" id="261654.GA0070611_1970"/>
<dbReference type="InterPro" id="IPR050482">
    <property type="entry name" value="Sensor_HK_TwoCompSys"/>
</dbReference>
<dbReference type="OrthoDB" id="227596at2"/>
<evidence type="ECO:0000313" key="12">
    <source>
        <dbReference type="Proteomes" id="UP000199385"/>
    </source>
</evidence>
<protein>
    <recommendedName>
        <fullName evidence="2">histidine kinase</fullName>
        <ecNumber evidence="2">2.7.13.3</ecNumber>
    </recommendedName>
</protein>
<keyword evidence="8" id="KW-0902">Two-component regulatory system</keyword>
<dbReference type="InterPro" id="IPR036890">
    <property type="entry name" value="HATPase_C_sf"/>
</dbReference>
<dbReference type="Pfam" id="PF23539">
    <property type="entry name" value="DUF7134"/>
    <property type="match status" value="1"/>
</dbReference>
<evidence type="ECO:0000313" key="11">
    <source>
        <dbReference type="EMBL" id="SBT42412.1"/>
    </source>
</evidence>
<dbReference type="CDD" id="cd16917">
    <property type="entry name" value="HATPase_UhpB-NarQ-NarX-like"/>
    <property type="match status" value="1"/>
</dbReference>
<keyword evidence="4" id="KW-0808">Transferase</keyword>
<feature type="transmembrane region" description="Helical" evidence="9">
    <location>
        <begin position="60"/>
        <end position="78"/>
    </location>
</feature>
<sequence>MTVSRRLLLTDLVWAVLLVLLVAYTVTDPPGPAYPGPTGVLWSTAVLIALPVAVRRRWPVAVLAVVLVAAVTATAAGVAGAGMLVVEFLPAATALYTVALMMPPRRSVPGLVAGLAGAAAAVGFFYAHRLPALPRADDAEVPLWAPGEIGVTVALLVLCWSVGCLVRWRRDVAARLARSLAHAAVVDERLRIARDLHDIVGHSMSLIAVKATVANHLADTRPDEVRAALTVIEETSRSGLADLRRALGVLRAEGTGEIVPADLAPTAGPAELAELAERAGDAGVRVVLRIGGVDDLPPALGLTAYRVVQEALTNVIRHAAPTTCRVTVEVVAGSLRMEVTDDGPPVRVGAPPGAGRGLAGMRERVTLYGGALTAGPRPEGGFRVRASVPVTPSGRSG</sequence>
<dbReference type="GO" id="GO:0005524">
    <property type="term" value="F:ATP binding"/>
    <property type="evidence" value="ECO:0007669"/>
    <property type="project" value="UniProtKB-KW"/>
</dbReference>
<feature type="transmembrane region" description="Helical" evidence="9">
    <location>
        <begin position="7"/>
        <end position="27"/>
    </location>
</feature>
<dbReference type="InterPro" id="IPR011712">
    <property type="entry name" value="Sig_transdc_His_kin_sub3_dim/P"/>
</dbReference>
<evidence type="ECO:0000256" key="2">
    <source>
        <dbReference type="ARBA" id="ARBA00012438"/>
    </source>
</evidence>
<keyword evidence="3" id="KW-0597">Phosphoprotein</keyword>
<dbReference type="PANTHER" id="PTHR24421">
    <property type="entry name" value="NITRATE/NITRITE SENSOR PROTEIN NARX-RELATED"/>
    <property type="match status" value="1"/>
</dbReference>
<keyword evidence="7" id="KW-0067">ATP-binding</keyword>
<evidence type="ECO:0000256" key="6">
    <source>
        <dbReference type="ARBA" id="ARBA00022777"/>
    </source>
</evidence>
<dbReference type="GO" id="GO:0046983">
    <property type="term" value="F:protein dimerization activity"/>
    <property type="evidence" value="ECO:0007669"/>
    <property type="project" value="InterPro"/>
</dbReference>
<evidence type="ECO:0000256" key="7">
    <source>
        <dbReference type="ARBA" id="ARBA00022840"/>
    </source>
</evidence>